<comment type="similarity">
    <text evidence="1">Belongs to the MreC family.</text>
</comment>
<feature type="transmembrane region" description="Helical" evidence="5">
    <location>
        <begin position="15"/>
        <end position="32"/>
    </location>
</feature>
<dbReference type="Gene3D" id="2.40.10.350">
    <property type="entry name" value="Rod shape-determining protein MreC, domain 2"/>
    <property type="match status" value="1"/>
</dbReference>
<dbReference type="InterPro" id="IPR055342">
    <property type="entry name" value="MreC_beta-barrel_core"/>
</dbReference>
<accession>A0A2H4ZPI1</accession>
<evidence type="ECO:0000256" key="3">
    <source>
        <dbReference type="ARBA" id="ARBA00022960"/>
    </source>
</evidence>
<reference evidence="7" key="1">
    <citation type="submission" date="2017-10" db="EMBL/GenBank/DDBJ databases">
        <title>Paulinella longichromatophora chromatophore genome.</title>
        <authorList>
            <person name="Lhee D."/>
            <person name="Yoon H.S."/>
        </authorList>
    </citation>
    <scope>NUCLEOTIDE SEQUENCE</scope>
</reference>
<dbReference type="InterPro" id="IPR042175">
    <property type="entry name" value="Cell/Rod_MreC_2"/>
</dbReference>
<evidence type="ECO:0000256" key="2">
    <source>
        <dbReference type="ARBA" id="ARBA00013855"/>
    </source>
</evidence>
<keyword evidence="7" id="KW-0934">Plastid</keyword>
<evidence type="ECO:0000313" key="7">
    <source>
        <dbReference type="EMBL" id="AUG32445.1"/>
    </source>
</evidence>
<keyword evidence="3" id="KW-0133">Cell shape</keyword>
<dbReference type="Gene3D" id="2.40.10.340">
    <property type="entry name" value="Rod shape-determining protein MreC, domain 1"/>
    <property type="match status" value="1"/>
</dbReference>
<sequence>MMPSVRWNHSSQPNNLSVIGSWCFVFTLLFLLRFSKGRGVIDCYYLLFRPFLPGSAQREWLQKASNLEKSSRLLLLEADNKRLRYSLRLAHSKPSLESAPIISRESSHWWEHLELGKGKLQNFKEGDVVLGPGGLVGHILSVTPLTAKVQLLTDPNSQLGVWVPRTRSHALLIGMGMHQPILRFLGKDINVQPGDLVTTSPYSILVPPNLPVGVIQSVNYETILVTEATVRLLAPVEAIDWVQVQLLQQKRSF</sequence>
<evidence type="ECO:0000259" key="6">
    <source>
        <dbReference type="Pfam" id="PF04085"/>
    </source>
</evidence>
<organism evidence="7">
    <name type="scientific">Paulinella longichromatophora</name>
    <dbReference type="NCBI Taxonomy" id="1708747"/>
    <lineage>
        <taxon>Eukaryota</taxon>
        <taxon>Sar</taxon>
        <taxon>Rhizaria</taxon>
        <taxon>Cercozoa</taxon>
        <taxon>Imbricatea</taxon>
        <taxon>Silicofilosea</taxon>
        <taxon>Euglyphida</taxon>
        <taxon>Paulinellidae</taxon>
        <taxon>Paulinella</taxon>
    </lineage>
</organism>
<evidence type="ECO:0000256" key="4">
    <source>
        <dbReference type="ARBA" id="ARBA00032089"/>
    </source>
</evidence>
<name>A0A2H4ZPI1_9EUKA</name>
<gene>
    <name evidence="7" type="ORF">PLO_450</name>
</gene>
<proteinExistence type="inferred from homology"/>
<dbReference type="AlphaFoldDB" id="A0A2H4ZPI1"/>
<keyword evidence="5" id="KW-0812">Transmembrane</keyword>
<dbReference type="PANTHER" id="PTHR34138">
    <property type="entry name" value="CELL SHAPE-DETERMINING PROTEIN MREC"/>
    <property type="match status" value="1"/>
</dbReference>
<feature type="domain" description="Rod shape-determining protein MreC beta-barrel core" evidence="6">
    <location>
        <begin position="101"/>
        <end position="244"/>
    </location>
</feature>
<keyword evidence="5" id="KW-1133">Transmembrane helix</keyword>
<protein>
    <recommendedName>
        <fullName evidence="2">Cell shape-determining protein MreC</fullName>
    </recommendedName>
    <alternativeName>
        <fullName evidence="4">Cell shape protein MreC</fullName>
    </alternativeName>
</protein>
<evidence type="ECO:0000256" key="1">
    <source>
        <dbReference type="ARBA" id="ARBA00009369"/>
    </source>
</evidence>
<keyword evidence="5" id="KW-0472">Membrane</keyword>
<evidence type="ECO:0000256" key="5">
    <source>
        <dbReference type="SAM" id="Phobius"/>
    </source>
</evidence>
<dbReference type="GO" id="GO:0005886">
    <property type="term" value="C:plasma membrane"/>
    <property type="evidence" value="ECO:0007669"/>
    <property type="project" value="TreeGrafter"/>
</dbReference>
<dbReference type="InterPro" id="IPR007221">
    <property type="entry name" value="MreC"/>
</dbReference>
<dbReference type="GO" id="GO:0008360">
    <property type="term" value="P:regulation of cell shape"/>
    <property type="evidence" value="ECO:0007669"/>
    <property type="project" value="UniProtKB-KW"/>
</dbReference>
<geneLocation type="plastid" evidence="7"/>
<dbReference type="PANTHER" id="PTHR34138:SF1">
    <property type="entry name" value="CELL SHAPE-DETERMINING PROTEIN MREC"/>
    <property type="match status" value="1"/>
</dbReference>
<dbReference type="InterPro" id="IPR042177">
    <property type="entry name" value="Cell/Rod_1"/>
</dbReference>
<dbReference type="EMBL" id="MG264610">
    <property type="protein sequence ID" value="AUG32445.1"/>
    <property type="molecule type" value="Genomic_DNA"/>
</dbReference>
<dbReference type="Pfam" id="PF04085">
    <property type="entry name" value="MreC"/>
    <property type="match status" value="1"/>
</dbReference>